<dbReference type="SUPFAM" id="SSF52402">
    <property type="entry name" value="Adenine nucleotide alpha hydrolases-like"/>
    <property type="match status" value="2"/>
</dbReference>
<dbReference type="CDD" id="cd00293">
    <property type="entry name" value="USP-like"/>
    <property type="match status" value="1"/>
</dbReference>
<organism evidence="3 4">
    <name type="scientific">Arcticibacter tournemirensis</name>
    <dbReference type="NCBI Taxonomy" id="699437"/>
    <lineage>
        <taxon>Bacteria</taxon>
        <taxon>Pseudomonadati</taxon>
        <taxon>Bacteroidota</taxon>
        <taxon>Sphingobacteriia</taxon>
        <taxon>Sphingobacteriales</taxon>
        <taxon>Sphingobacteriaceae</taxon>
        <taxon>Arcticibacter</taxon>
    </lineage>
</organism>
<sequence length="278" mass="31407">MKTILILTDFSDPSLNAARYAAGLSSELNTSRIILYHSFLPLPMATELPVPPPLPSEDPYGRSNRQLNTLKDELSVKLSERVHIETRTGEGPFVSSVMTLVRDENIDMVVMGTSAKGTLERIIMGSNTLELIRKCKVPLLVIPPEAKYKPVHVVAFASDLKDVSDKTPVLKIKPIIDLLNARLLVFNVSEEGVRSFHADLIKEQKELHERWGTESVEYHYVNHKDIAEGIMRFAEDNNVQLVIVIPGKHEFFESFFHRSISKKLAYHTRIPLLIVNTE</sequence>
<dbReference type="Proteomes" id="UP000322918">
    <property type="component" value="Unassembled WGS sequence"/>
</dbReference>
<evidence type="ECO:0000259" key="2">
    <source>
        <dbReference type="Pfam" id="PF00582"/>
    </source>
</evidence>
<dbReference type="InterPro" id="IPR006015">
    <property type="entry name" value="Universal_stress_UspA"/>
</dbReference>
<protein>
    <submittedName>
        <fullName evidence="3">Universal stress protein</fullName>
    </submittedName>
</protein>
<accession>A0A5M9HCM6</accession>
<feature type="domain" description="UspA" evidence="2">
    <location>
        <begin position="199"/>
        <end position="275"/>
    </location>
</feature>
<dbReference type="Gene3D" id="3.40.50.620">
    <property type="entry name" value="HUPs"/>
    <property type="match status" value="2"/>
</dbReference>
<dbReference type="PANTHER" id="PTHR46268:SF22">
    <property type="entry name" value="SENSOR PROTEIN KDPD-RELATED"/>
    <property type="match status" value="1"/>
</dbReference>
<gene>
    <name evidence="3" type="ORF">F1649_09435</name>
</gene>
<dbReference type="EMBL" id="VWNE01000012">
    <property type="protein sequence ID" value="KAA8483401.1"/>
    <property type="molecule type" value="Genomic_DNA"/>
</dbReference>
<dbReference type="RefSeq" id="WP_141815199.1">
    <property type="nucleotide sequence ID" value="NZ_VFPL01000001.1"/>
</dbReference>
<feature type="domain" description="UspA" evidence="2">
    <location>
        <begin position="1"/>
        <end position="143"/>
    </location>
</feature>
<name>A0A5M9HCM6_9SPHI</name>
<dbReference type="InterPro" id="IPR006016">
    <property type="entry name" value="UspA"/>
</dbReference>
<dbReference type="OrthoDB" id="9788959at2"/>
<dbReference type="PANTHER" id="PTHR46268">
    <property type="entry name" value="STRESS RESPONSE PROTEIN NHAX"/>
    <property type="match status" value="1"/>
</dbReference>
<dbReference type="Pfam" id="PF00582">
    <property type="entry name" value="Usp"/>
    <property type="match status" value="2"/>
</dbReference>
<proteinExistence type="inferred from homology"/>
<dbReference type="AlphaFoldDB" id="A0A5M9HCM6"/>
<evidence type="ECO:0000256" key="1">
    <source>
        <dbReference type="ARBA" id="ARBA00008791"/>
    </source>
</evidence>
<comment type="caution">
    <text evidence="3">The sequence shown here is derived from an EMBL/GenBank/DDBJ whole genome shotgun (WGS) entry which is preliminary data.</text>
</comment>
<comment type="similarity">
    <text evidence="1">Belongs to the universal stress protein A family.</text>
</comment>
<dbReference type="InterPro" id="IPR014729">
    <property type="entry name" value="Rossmann-like_a/b/a_fold"/>
</dbReference>
<evidence type="ECO:0000313" key="4">
    <source>
        <dbReference type="Proteomes" id="UP000322918"/>
    </source>
</evidence>
<reference evidence="3 4" key="1">
    <citation type="submission" date="2019-09" db="EMBL/GenBank/DDBJ databases">
        <title>Pararcticibacter amylolyticus gen. nov., sp. nov., isolated from a rottenly hemp rope, and reclassification of Pedobacter tournemirensis as Pararcticibacter tournemirensis comb. nov.</title>
        <authorList>
            <person name="Cai Y."/>
        </authorList>
    </citation>
    <scope>NUCLEOTIDE SEQUENCE [LARGE SCALE GENOMIC DNA]</scope>
    <source>
        <strain evidence="3 4">TF5-37.2-LB10</strain>
    </source>
</reference>
<evidence type="ECO:0000313" key="3">
    <source>
        <dbReference type="EMBL" id="KAA8483401.1"/>
    </source>
</evidence>
<keyword evidence="4" id="KW-1185">Reference proteome</keyword>
<dbReference type="PRINTS" id="PR01438">
    <property type="entry name" value="UNVRSLSTRESS"/>
</dbReference>